<feature type="domain" description="Integrase catalytic" evidence="10">
    <location>
        <begin position="788"/>
        <end position="947"/>
    </location>
</feature>
<dbReference type="Pfam" id="PF22938">
    <property type="entry name" value="Integrase_p58_C"/>
    <property type="match status" value="1"/>
</dbReference>
<evidence type="ECO:0000256" key="3">
    <source>
        <dbReference type="ARBA" id="ARBA00022679"/>
    </source>
</evidence>
<dbReference type="FunFam" id="3.30.420.10:FF:000032">
    <property type="entry name" value="Retrovirus-related Pol polyprotein from transposon 297-like Protein"/>
    <property type="match status" value="1"/>
</dbReference>
<evidence type="ECO:0000313" key="11">
    <source>
        <dbReference type="EMBL" id="KAJ3641401.1"/>
    </source>
</evidence>
<dbReference type="InterPro" id="IPR054465">
    <property type="entry name" value="Integrase_p58-like_C"/>
</dbReference>
<dbReference type="PANTHER" id="PTHR37984">
    <property type="entry name" value="PROTEIN CBG26694"/>
    <property type="match status" value="1"/>
</dbReference>
<dbReference type="Gene3D" id="3.30.70.270">
    <property type="match status" value="2"/>
</dbReference>
<dbReference type="EC" id="2.7.7.49" evidence="1"/>
<dbReference type="InterPro" id="IPR043502">
    <property type="entry name" value="DNA/RNA_pol_sf"/>
</dbReference>
<evidence type="ECO:0000256" key="1">
    <source>
        <dbReference type="ARBA" id="ARBA00012493"/>
    </source>
</evidence>
<accession>A0AA38HQ55</accession>
<dbReference type="Pfam" id="PF00078">
    <property type="entry name" value="RVT_1"/>
    <property type="match status" value="1"/>
</dbReference>
<evidence type="ECO:0000256" key="8">
    <source>
        <dbReference type="ARBA" id="ARBA00022918"/>
    </source>
</evidence>
<evidence type="ECO:0000259" key="9">
    <source>
        <dbReference type="PROSITE" id="PS50878"/>
    </source>
</evidence>
<dbReference type="FunFam" id="3.10.10.10:FF:000007">
    <property type="entry name" value="Retrovirus-related Pol polyprotein from transposon 17.6-like Protein"/>
    <property type="match status" value="1"/>
</dbReference>
<dbReference type="InterPro" id="IPR001584">
    <property type="entry name" value="Integrase_cat-core"/>
</dbReference>
<dbReference type="GO" id="GO:0015074">
    <property type="term" value="P:DNA integration"/>
    <property type="evidence" value="ECO:0007669"/>
    <property type="project" value="InterPro"/>
</dbReference>
<comment type="caution">
    <text evidence="11">The sequence shown here is derived from an EMBL/GenBank/DDBJ whole genome shotgun (WGS) entry which is preliminary data.</text>
</comment>
<dbReference type="Gene3D" id="3.30.420.10">
    <property type="entry name" value="Ribonuclease H-like superfamily/Ribonuclease H"/>
    <property type="match status" value="1"/>
</dbReference>
<evidence type="ECO:0000256" key="7">
    <source>
        <dbReference type="ARBA" id="ARBA00022801"/>
    </source>
</evidence>
<name>A0AA38HQ55_9CUCU</name>
<dbReference type="Pfam" id="PF00665">
    <property type="entry name" value="rve"/>
    <property type="match status" value="1"/>
</dbReference>
<dbReference type="InterPro" id="IPR043128">
    <property type="entry name" value="Rev_trsase/Diguanyl_cyclase"/>
</dbReference>
<dbReference type="InterPro" id="IPR041588">
    <property type="entry name" value="Integrase_H2C2"/>
</dbReference>
<dbReference type="PROSITE" id="PS50878">
    <property type="entry name" value="RT_POL"/>
    <property type="match status" value="1"/>
</dbReference>
<dbReference type="GO" id="GO:0003676">
    <property type="term" value="F:nucleic acid binding"/>
    <property type="evidence" value="ECO:0007669"/>
    <property type="project" value="InterPro"/>
</dbReference>
<dbReference type="CDD" id="cd01647">
    <property type="entry name" value="RT_LTR"/>
    <property type="match status" value="1"/>
</dbReference>
<evidence type="ECO:0000256" key="6">
    <source>
        <dbReference type="ARBA" id="ARBA00022759"/>
    </source>
</evidence>
<keyword evidence="3" id="KW-0808">Transferase</keyword>
<dbReference type="Gene3D" id="3.10.20.370">
    <property type="match status" value="1"/>
</dbReference>
<gene>
    <name evidence="11" type="ORF">Zmor_027911</name>
</gene>
<evidence type="ECO:0000256" key="2">
    <source>
        <dbReference type="ARBA" id="ARBA00022670"/>
    </source>
</evidence>
<dbReference type="InterPro" id="IPR041373">
    <property type="entry name" value="RT_RNaseH"/>
</dbReference>
<reference evidence="11" key="1">
    <citation type="journal article" date="2023" name="G3 (Bethesda)">
        <title>Whole genome assemblies of Zophobas morio and Tenebrio molitor.</title>
        <authorList>
            <person name="Kaur S."/>
            <person name="Stinson S.A."/>
            <person name="diCenzo G.C."/>
        </authorList>
    </citation>
    <scope>NUCLEOTIDE SEQUENCE</scope>
    <source>
        <strain evidence="11">QUZm001</strain>
    </source>
</reference>
<dbReference type="Gene3D" id="3.10.10.10">
    <property type="entry name" value="HIV Type 1 Reverse Transcriptase, subunit A, domain 1"/>
    <property type="match status" value="1"/>
</dbReference>
<keyword evidence="12" id="KW-1185">Reference proteome</keyword>
<dbReference type="CDD" id="cd09274">
    <property type="entry name" value="RNase_HI_RT_Ty3"/>
    <property type="match status" value="1"/>
</dbReference>
<dbReference type="InterPro" id="IPR050951">
    <property type="entry name" value="Retrovirus_Pol_polyprotein"/>
</dbReference>
<dbReference type="GO" id="GO:0004519">
    <property type="term" value="F:endonuclease activity"/>
    <property type="evidence" value="ECO:0007669"/>
    <property type="project" value="UniProtKB-KW"/>
</dbReference>
<dbReference type="FunFam" id="3.10.20.370:FF:000001">
    <property type="entry name" value="Retrovirus-related Pol polyprotein from transposon 17.6-like protein"/>
    <property type="match status" value="1"/>
</dbReference>
<dbReference type="InterPro" id="IPR012337">
    <property type="entry name" value="RNaseH-like_sf"/>
</dbReference>
<dbReference type="FunFam" id="1.10.340.70:FF:000001">
    <property type="entry name" value="Retrovirus-related Pol polyprotein from transposon gypsy-like Protein"/>
    <property type="match status" value="1"/>
</dbReference>
<dbReference type="SUPFAM" id="SSF56672">
    <property type="entry name" value="DNA/RNA polymerases"/>
    <property type="match status" value="1"/>
</dbReference>
<dbReference type="Proteomes" id="UP001168821">
    <property type="component" value="Unassembled WGS sequence"/>
</dbReference>
<evidence type="ECO:0000313" key="12">
    <source>
        <dbReference type="Proteomes" id="UP001168821"/>
    </source>
</evidence>
<keyword evidence="6" id="KW-0255">Endonuclease</keyword>
<dbReference type="PANTHER" id="PTHR37984:SF5">
    <property type="entry name" value="PROTEIN NYNRIN-LIKE"/>
    <property type="match status" value="1"/>
</dbReference>
<dbReference type="Gene3D" id="1.10.340.70">
    <property type="match status" value="1"/>
</dbReference>
<dbReference type="EMBL" id="JALNTZ010000009">
    <property type="protein sequence ID" value="KAJ3641401.1"/>
    <property type="molecule type" value="Genomic_DNA"/>
</dbReference>
<dbReference type="InterPro" id="IPR000477">
    <property type="entry name" value="RT_dom"/>
</dbReference>
<keyword evidence="7" id="KW-0378">Hydrolase</keyword>
<protein>
    <recommendedName>
        <fullName evidence="1">RNA-directed DNA polymerase</fullName>
        <ecNumber evidence="1">2.7.7.49</ecNumber>
    </recommendedName>
</protein>
<evidence type="ECO:0000259" key="10">
    <source>
        <dbReference type="PROSITE" id="PS50994"/>
    </source>
</evidence>
<evidence type="ECO:0000256" key="5">
    <source>
        <dbReference type="ARBA" id="ARBA00022722"/>
    </source>
</evidence>
<dbReference type="SUPFAM" id="SSF53098">
    <property type="entry name" value="Ribonuclease H-like"/>
    <property type="match status" value="1"/>
</dbReference>
<dbReference type="PROSITE" id="PS50994">
    <property type="entry name" value="INTEGRASE"/>
    <property type="match status" value="1"/>
</dbReference>
<dbReference type="Pfam" id="PF17917">
    <property type="entry name" value="RT_RNaseH"/>
    <property type="match status" value="1"/>
</dbReference>
<feature type="domain" description="Reverse transcriptase" evidence="9">
    <location>
        <begin position="251"/>
        <end position="457"/>
    </location>
</feature>
<keyword evidence="2" id="KW-0645">Protease</keyword>
<evidence type="ECO:0000256" key="4">
    <source>
        <dbReference type="ARBA" id="ARBA00022695"/>
    </source>
</evidence>
<keyword evidence="8" id="KW-0695">RNA-directed DNA polymerase</keyword>
<keyword evidence="4" id="KW-0548">Nucleotidyltransferase</keyword>
<dbReference type="GO" id="GO:0008233">
    <property type="term" value="F:peptidase activity"/>
    <property type="evidence" value="ECO:0007669"/>
    <property type="project" value="UniProtKB-KW"/>
</dbReference>
<dbReference type="FunFam" id="3.30.70.270:FF:000020">
    <property type="entry name" value="Transposon Tf2-6 polyprotein-like Protein"/>
    <property type="match status" value="1"/>
</dbReference>
<organism evidence="11 12">
    <name type="scientific">Zophobas morio</name>
    <dbReference type="NCBI Taxonomy" id="2755281"/>
    <lineage>
        <taxon>Eukaryota</taxon>
        <taxon>Metazoa</taxon>
        <taxon>Ecdysozoa</taxon>
        <taxon>Arthropoda</taxon>
        <taxon>Hexapoda</taxon>
        <taxon>Insecta</taxon>
        <taxon>Pterygota</taxon>
        <taxon>Neoptera</taxon>
        <taxon>Endopterygota</taxon>
        <taxon>Coleoptera</taxon>
        <taxon>Polyphaga</taxon>
        <taxon>Cucujiformia</taxon>
        <taxon>Tenebrionidae</taxon>
        <taxon>Zophobas</taxon>
    </lineage>
</organism>
<dbReference type="Pfam" id="PF17921">
    <property type="entry name" value="Integrase_H2C2"/>
    <property type="match status" value="1"/>
</dbReference>
<keyword evidence="5" id="KW-0540">Nuclease</keyword>
<proteinExistence type="predicted"/>
<dbReference type="InterPro" id="IPR036397">
    <property type="entry name" value="RNaseH_sf"/>
</dbReference>
<dbReference type="GO" id="GO:0003964">
    <property type="term" value="F:RNA-directed DNA polymerase activity"/>
    <property type="evidence" value="ECO:0007669"/>
    <property type="project" value="UniProtKB-KW"/>
</dbReference>
<dbReference type="GO" id="GO:0006508">
    <property type="term" value="P:proteolysis"/>
    <property type="evidence" value="ECO:0007669"/>
    <property type="project" value="UniProtKB-KW"/>
</dbReference>
<sequence>MIEFLFQDMYLDILVFDSISSEEIAESLPELLVHSHELSSSRSLHSNAESGLSGFDFLPNYLPEENCNTKLTKIQLTQDYRLDPNQRLSVLTSISPPIADASNYIFIPNRNFTVPRKLLINDAQIVNSDFTHFSVTSFNPHILTLIKNTTIGYLFENPNDQPLYLLNNSSETTPQRNFAIPSKLSPTERECLSQLLETYSDVFADDLAEIGHTNLIEHKIDVIDDTAFKSKPYKVSPVEREFIRTQLDEMLQQDIIRPSHSPYSSPIVLVGKKGESGKTRFCVDYRKLNSITKKSNYPLSNIDEILSYLGDAKYFSTLDMFSGFWQVEIDENSKKYTAFVTPGFGLFEFQRLPFGLCNAPTTFQDLTDRVFHGLKWSCVLVYLDDLIIYSKTFQEHFEKLELVFQEKCVFFAEQVKILGHIVDKNSIKPDPAKLEAIQNFPQPTNRKKLQSFLGLCNFYRKFIENFAKISRPLYKLTSPKLAFHWGPDQLPALELLKRKLTEPPVLTHFNPTAECELRADASIDGLGVVLLQNFNNAMHPIAYSSRALTNAEKNYTISELEALAIIYGLTRFRHFILGRPVRIITDHHALCFLKHTDYTNKRLTRWSIKLQEFVYTIRYKNGKAHTDTDCLSRSPVDPPPRENDDLFNLPTFLLTDENIATEQDKDPALRSLIQVIQNPATASIGLRKRANNFRLYNNILFKINTSPTGAQNLLVIPKHLISEILYTHHSEPLSGHLGIAKTYYKIKDRYFWDTLKTDVEKFVRGCADCQARKGENYRKPIGLLQPIRVGLPFDHIALDILGPFRKSSNSNTVIVVATDYATRWAATRALPNATAEQVAKFVLEQILTRHGTPRYFLSDRGTNFRSQLIRELLQIMGIYQQFTTSYHPQCNGLTERFNKTLADMLAIYTSTAQTDWDTYLPHVTFAYNTCRQDTTQFSPFMLVYGREAVLPSQTNLMQEPDTTTAAEIREKALAARALGVQNITARQKCDKVRYDVRHRYIEYQPGDKVKIFTPVRKIGKSEKLLLKYFGPYYVVKKVNEVDYEIRKGPTKTSKTDIVHVSRILPYNDPWTPPTIPTS</sequence>
<dbReference type="GO" id="GO:0042575">
    <property type="term" value="C:DNA polymerase complex"/>
    <property type="evidence" value="ECO:0007669"/>
    <property type="project" value="UniProtKB-ARBA"/>
</dbReference>
<dbReference type="AlphaFoldDB" id="A0AA38HQ55"/>